<feature type="coiled-coil region" evidence="1">
    <location>
        <begin position="21"/>
        <end position="48"/>
    </location>
</feature>
<proteinExistence type="predicted"/>
<protein>
    <submittedName>
        <fullName evidence="3">Uncharacterized protein</fullName>
    </submittedName>
</protein>
<evidence type="ECO:0000256" key="2">
    <source>
        <dbReference type="SAM" id="MobiDB-lite"/>
    </source>
</evidence>
<organism evidence="3 4">
    <name type="scientific">Mycena chlorophos</name>
    <name type="common">Agaric fungus</name>
    <name type="synonym">Agaricus chlorophos</name>
    <dbReference type="NCBI Taxonomy" id="658473"/>
    <lineage>
        <taxon>Eukaryota</taxon>
        <taxon>Fungi</taxon>
        <taxon>Dikarya</taxon>
        <taxon>Basidiomycota</taxon>
        <taxon>Agaricomycotina</taxon>
        <taxon>Agaricomycetes</taxon>
        <taxon>Agaricomycetidae</taxon>
        <taxon>Agaricales</taxon>
        <taxon>Marasmiineae</taxon>
        <taxon>Mycenaceae</taxon>
        <taxon>Mycena</taxon>
    </lineage>
</organism>
<feature type="region of interest" description="Disordered" evidence="2">
    <location>
        <begin position="1"/>
        <end position="20"/>
    </location>
</feature>
<gene>
    <name evidence="3" type="ORF">MCHLO_06364</name>
</gene>
<reference evidence="3" key="1">
    <citation type="submission" date="2014-09" db="EMBL/GenBank/DDBJ databases">
        <title>Genome sequence of the luminous mushroom Mycena chlorophos for searching fungal bioluminescence genes.</title>
        <authorList>
            <person name="Tanaka Y."/>
            <person name="Kasuga D."/>
            <person name="Oba Y."/>
            <person name="Hase S."/>
            <person name="Sato K."/>
            <person name="Oba Y."/>
            <person name="Sakakibara Y."/>
        </authorList>
    </citation>
    <scope>NUCLEOTIDE SEQUENCE</scope>
</reference>
<feature type="region of interest" description="Disordered" evidence="2">
    <location>
        <begin position="142"/>
        <end position="205"/>
    </location>
</feature>
<keyword evidence="4" id="KW-1185">Reference proteome</keyword>
<evidence type="ECO:0000313" key="3">
    <source>
        <dbReference type="EMBL" id="GAT49001.1"/>
    </source>
</evidence>
<feature type="region of interest" description="Disordered" evidence="2">
    <location>
        <begin position="254"/>
        <end position="278"/>
    </location>
</feature>
<feature type="compositionally biased region" description="Basic and acidic residues" evidence="2">
    <location>
        <begin position="142"/>
        <end position="188"/>
    </location>
</feature>
<evidence type="ECO:0000256" key="1">
    <source>
        <dbReference type="SAM" id="Coils"/>
    </source>
</evidence>
<name>A0ABQ0LGK5_MYCCL</name>
<feature type="region of interest" description="Disordered" evidence="2">
    <location>
        <begin position="64"/>
        <end position="94"/>
    </location>
</feature>
<keyword evidence="1" id="KW-0175">Coiled coil</keyword>
<dbReference type="Proteomes" id="UP000815677">
    <property type="component" value="Unassembled WGS sequence"/>
</dbReference>
<evidence type="ECO:0000313" key="4">
    <source>
        <dbReference type="Proteomes" id="UP000815677"/>
    </source>
</evidence>
<sequence length="278" mass="31008">MAPAHPEPVHDSEPQPLEERVQRLRKQLRDARANIADLELQLVTEKAKAARFAERLAGEGVVAEPDAQAASATGQPAGGTVMADDASNSHSDDGLSMMSRADLIEENAALKKELLELPRDTLRLFKESMSRRLANLAAKIQDEDATQTKEREDSEDKEKRKAQDEKRLALEAAEEEKKAELEEKERQLRAAQAEASAKQEEARQRYAERRKALDAMVAKCEVNAARRAARAGNINILIEESKALRKSLKRVRYEDSDSEVVGDAESSRSAQRIKRETD</sequence>
<dbReference type="EMBL" id="DF845188">
    <property type="protein sequence ID" value="GAT49001.1"/>
    <property type="molecule type" value="Genomic_DNA"/>
</dbReference>
<feature type="compositionally biased region" description="Basic and acidic residues" evidence="2">
    <location>
        <begin position="7"/>
        <end position="20"/>
    </location>
</feature>
<accession>A0ABQ0LGK5</accession>